<comment type="similarity">
    <text evidence="2">Belongs to the CPA3 antiporters (TC 2.A.63) subunit A family.</text>
</comment>
<accession>A0A1W1WL35</accession>
<dbReference type="GO" id="GO:0008137">
    <property type="term" value="F:NADH dehydrogenase (ubiquinone) activity"/>
    <property type="evidence" value="ECO:0007669"/>
    <property type="project" value="InterPro"/>
</dbReference>
<dbReference type="RefSeq" id="WP_020374035.1">
    <property type="nucleotide sequence ID" value="NZ_FWWY01000001.1"/>
</dbReference>
<dbReference type="PANTHER" id="PTHR42829:SF1">
    <property type="entry name" value="INORGANIC CARBON TRANSPORTER SUBUNIT DABB-RELATED"/>
    <property type="match status" value="1"/>
</dbReference>
<reference evidence="12" key="1">
    <citation type="submission" date="2017-04" db="EMBL/GenBank/DDBJ databases">
        <authorList>
            <person name="Varghese N."/>
            <person name="Submissions S."/>
        </authorList>
    </citation>
    <scope>NUCLEOTIDE SEQUENCE [LARGE SCALE GENOMIC DNA]</scope>
    <source>
        <strain evidence="12">DSM 9293</strain>
    </source>
</reference>
<dbReference type="GO" id="GO:0003954">
    <property type="term" value="F:NADH dehydrogenase activity"/>
    <property type="evidence" value="ECO:0007669"/>
    <property type="project" value="TreeGrafter"/>
</dbReference>
<feature type="domain" description="NADH:quinone oxidoreductase/Mrp antiporter transmembrane" evidence="9">
    <location>
        <begin position="138"/>
        <end position="371"/>
    </location>
</feature>
<dbReference type="PRINTS" id="PR01434">
    <property type="entry name" value="NADHDHGNASE5"/>
</dbReference>
<dbReference type="InterPro" id="IPR001516">
    <property type="entry name" value="Proton_antipo_N"/>
</dbReference>
<keyword evidence="4 8" id="KW-1133">Transmembrane helix</keyword>
<dbReference type="GO" id="GO:0016020">
    <property type="term" value="C:membrane"/>
    <property type="evidence" value="ECO:0007669"/>
    <property type="project" value="UniProtKB-SubCell"/>
</dbReference>
<dbReference type="PRINTS" id="PR01435">
    <property type="entry name" value="NPOXDRDTASE5"/>
</dbReference>
<evidence type="ECO:0000256" key="7">
    <source>
        <dbReference type="SAM" id="MobiDB-lite"/>
    </source>
</evidence>
<feature type="transmembrane region" description="Helical" evidence="8">
    <location>
        <begin position="285"/>
        <end position="306"/>
    </location>
</feature>
<evidence type="ECO:0000256" key="1">
    <source>
        <dbReference type="ARBA" id="ARBA00004127"/>
    </source>
</evidence>
<sequence length="588" mass="64710">MVFDTLWQWTHILALMIPVPLLVAFAILRLVVAPSDFKRSSIAIAAVVLSFTLSCAVLLGTIKAPVTLNASVSLGRFLLLPLGFYVDRLTAVMLLLVTFVSTLVHIYALRYMRGEPYVHRFIPALTLTTLTTVMLVMANNLVMLYGFWVLTGLSVIYLVSLNCSRPWFSCRATRRMMATYLLGDVAFGIGVLVIALTYNTVNEPQLFHLVDSSRVHPVHLLSLPPTVLLTLSTLLIFGGIMARTVQFPLHAWLVDTLEAPTPVSALMHAGVVNMGGYLLARLSPMFVLVSPVMSIIFFVGFVTAFYGTSVMLTQNDIKRSLVFSTIGQMGFMVMEAGLAAYAFVIFHLVSHGIFKATMFLGSGKVSHPHSNTPMRPLSWPIWTLGLIFPAIVFYGISHITGQAIIDWQRQGILLLFAWAAITQASLSIFRFSRSWKQTLALSLLLALVVTAYLSAVNAFHRFLSSTIASPSHFGWPGGYGMLALMIAILILSSLALKLPLSQRSSQNALASQIDELKKTLYVFAANQWYINEMSHQFRLFTGRISLRLAPHLGRRSLTLSPASFGTSGSSAHTESQEGTDQISGLKSR</sequence>
<organism evidence="11 12">
    <name type="scientific">Sulfobacillus thermosulfidooxidans (strain DSM 9293 / VKM B-1269 / AT-1)</name>
    <dbReference type="NCBI Taxonomy" id="929705"/>
    <lineage>
        <taxon>Bacteria</taxon>
        <taxon>Bacillati</taxon>
        <taxon>Bacillota</taxon>
        <taxon>Clostridia</taxon>
        <taxon>Eubacteriales</taxon>
        <taxon>Clostridiales Family XVII. Incertae Sedis</taxon>
        <taxon>Sulfobacillus</taxon>
    </lineage>
</organism>
<dbReference type="InterPro" id="IPR001750">
    <property type="entry name" value="ND/Mrp_TM"/>
</dbReference>
<dbReference type="Pfam" id="PF00662">
    <property type="entry name" value="Proton_antipo_N"/>
    <property type="match status" value="1"/>
</dbReference>
<evidence type="ECO:0000256" key="2">
    <source>
        <dbReference type="ARBA" id="ARBA00008483"/>
    </source>
</evidence>
<feature type="transmembrane region" description="Helical" evidence="8">
    <location>
        <begin position="121"/>
        <end position="138"/>
    </location>
</feature>
<feature type="transmembrane region" description="Helical" evidence="8">
    <location>
        <begin position="144"/>
        <end position="164"/>
    </location>
</feature>
<dbReference type="EMBL" id="FWWY01000001">
    <property type="protein sequence ID" value="SMC06730.1"/>
    <property type="molecule type" value="Genomic_DNA"/>
</dbReference>
<feature type="region of interest" description="Disordered" evidence="7">
    <location>
        <begin position="563"/>
        <end position="588"/>
    </location>
</feature>
<protein>
    <submittedName>
        <fullName evidence="11">NADH-quinone oxidoreductase subunit L</fullName>
    </submittedName>
</protein>
<evidence type="ECO:0000256" key="5">
    <source>
        <dbReference type="ARBA" id="ARBA00023136"/>
    </source>
</evidence>
<feature type="transmembrane region" description="Helical" evidence="8">
    <location>
        <begin position="42"/>
        <end position="62"/>
    </location>
</feature>
<feature type="transmembrane region" description="Helical" evidence="8">
    <location>
        <begin position="381"/>
        <end position="405"/>
    </location>
</feature>
<evidence type="ECO:0000313" key="11">
    <source>
        <dbReference type="EMBL" id="SMC06730.1"/>
    </source>
</evidence>
<dbReference type="GO" id="GO:0015990">
    <property type="term" value="P:electron transport coupled proton transport"/>
    <property type="evidence" value="ECO:0007669"/>
    <property type="project" value="TreeGrafter"/>
</dbReference>
<feature type="transmembrane region" description="Helical" evidence="8">
    <location>
        <begin position="218"/>
        <end position="240"/>
    </location>
</feature>
<dbReference type="Proteomes" id="UP000192660">
    <property type="component" value="Unassembled WGS sequence"/>
</dbReference>
<dbReference type="InterPro" id="IPR003945">
    <property type="entry name" value="NU5C-like"/>
</dbReference>
<evidence type="ECO:0000313" key="12">
    <source>
        <dbReference type="Proteomes" id="UP000192660"/>
    </source>
</evidence>
<keyword evidence="3 6" id="KW-0812">Transmembrane</keyword>
<evidence type="ECO:0000256" key="6">
    <source>
        <dbReference type="RuleBase" id="RU000320"/>
    </source>
</evidence>
<feature type="transmembrane region" description="Helical" evidence="8">
    <location>
        <begin position="6"/>
        <end position="30"/>
    </location>
</feature>
<dbReference type="Pfam" id="PF00361">
    <property type="entry name" value="Proton_antipo_M"/>
    <property type="match status" value="1"/>
</dbReference>
<proteinExistence type="inferred from homology"/>
<evidence type="ECO:0000256" key="8">
    <source>
        <dbReference type="SAM" id="Phobius"/>
    </source>
</evidence>
<name>A0A1W1WL35_SULTA</name>
<keyword evidence="12" id="KW-1185">Reference proteome</keyword>
<feature type="transmembrane region" description="Helical" evidence="8">
    <location>
        <begin position="479"/>
        <end position="496"/>
    </location>
</feature>
<dbReference type="GO" id="GO:0042773">
    <property type="term" value="P:ATP synthesis coupled electron transport"/>
    <property type="evidence" value="ECO:0007669"/>
    <property type="project" value="InterPro"/>
</dbReference>
<evidence type="ECO:0000256" key="3">
    <source>
        <dbReference type="ARBA" id="ARBA00022692"/>
    </source>
</evidence>
<dbReference type="OrthoDB" id="9807568at2"/>
<feature type="transmembrane region" description="Helical" evidence="8">
    <location>
        <begin position="438"/>
        <end position="459"/>
    </location>
</feature>
<feature type="transmembrane region" description="Helical" evidence="8">
    <location>
        <begin position="326"/>
        <end position="349"/>
    </location>
</feature>
<evidence type="ECO:0000259" key="10">
    <source>
        <dbReference type="Pfam" id="PF00662"/>
    </source>
</evidence>
<comment type="subcellular location">
    <subcellularLocation>
        <location evidence="1">Endomembrane system</location>
        <topology evidence="1">Multi-pass membrane protein</topology>
    </subcellularLocation>
    <subcellularLocation>
        <location evidence="6">Membrane</location>
        <topology evidence="6">Multi-pass membrane protein</topology>
    </subcellularLocation>
</comment>
<dbReference type="STRING" id="28034.BFX07_10675"/>
<keyword evidence="5 8" id="KW-0472">Membrane</keyword>
<feature type="transmembrane region" description="Helical" evidence="8">
    <location>
        <begin position="411"/>
        <end position="431"/>
    </location>
</feature>
<feature type="transmembrane region" description="Helical" evidence="8">
    <location>
        <begin position="176"/>
        <end position="198"/>
    </location>
</feature>
<feature type="transmembrane region" description="Helical" evidence="8">
    <location>
        <begin position="82"/>
        <end position="109"/>
    </location>
</feature>
<dbReference type="PANTHER" id="PTHR42829">
    <property type="entry name" value="NADH-UBIQUINONE OXIDOREDUCTASE CHAIN 5"/>
    <property type="match status" value="1"/>
</dbReference>
<dbReference type="AlphaFoldDB" id="A0A1W1WL35"/>
<feature type="domain" description="NADH-Ubiquinone oxidoreductase (complex I) chain 5 N-terminal" evidence="10">
    <location>
        <begin position="80"/>
        <end position="121"/>
    </location>
</feature>
<gene>
    <name evidence="11" type="ORF">SAMN00768000_2991</name>
</gene>
<dbReference type="GO" id="GO:0012505">
    <property type="term" value="C:endomembrane system"/>
    <property type="evidence" value="ECO:0007669"/>
    <property type="project" value="UniProtKB-SubCell"/>
</dbReference>
<evidence type="ECO:0000256" key="4">
    <source>
        <dbReference type="ARBA" id="ARBA00022989"/>
    </source>
</evidence>
<evidence type="ECO:0000259" key="9">
    <source>
        <dbReference type="Pfam" id="PF00361"/>
    </source>
</evidence>